<gene>
    <name evidence="3" type="ORF">Salat_0751700</name>
</gene>
<evidence type="ECO:0000259" key="2">
    <source>
        <dbReference type="Pfam" id="PF25896"/>
    </source>
</evidence>
<dbReference type="InterPro" id="IPR058941">
    <property type="entry name" value="HTH_AT3G52170-like"/>
</dbReference>
<feature type="domain" description="AT3G52170-like helix-turn-helix" evidence="2">
    <location>
        <begin position="31"/>
        <end position="79"/>
    </location>
</feature>
<dbReference type="AlphaFoldDB" id="A0AAE1YTE6"/>
<dbReference type="Proteomes" id="UP001293254">
    <property type="component" value="Unassembled WGS sequence"/>
</dbReference>
<evidence type="ECO:0000313" key="4">
    <source>
        <dbReference type="Proteomes" id="UP001293254"/>
    </source>
</evidence>
<organism evidence="3 4">
    <name type="scientific">Sesamum alatum</name>
    <dbReference type="NCBI Taxonomy" id="300844"/>
    <lineage>
        <taxon>Eukaryota</taxon>
        <taxon>Viridiplantae</taxon>
        <taxon>Streptophyta</taxon>
        <taxon>Embryophyta</taxon>
        <taxon>Tracheophyta</taxon>
        <taxon>Spermatophyta</taxon>
        <taxon>Magnoliopsida</taxon>
        <taxon>eudicotyledons</taxon>
        <taxon>Gunneridae</taxon>
        <taxon>Pentapetalae</taxon>
        <taxon>asterids</taxon>
        <taxon>lamiids</taxon>
        <taxon>Lamiales</taxon>
        <taxon>Pedaliaceae</taxon>
        <taxon>Sesamum</taxon>
    </lineage>
</organism>
<reference evidence="3" key="1">
    <citation type="submission" date="2020-06" db="EMBL/GenBank/DDBJ databases">
        <authorList>
            <person name="Li T."/>
            <person name="Hu X."/>
            <person name="Zhang T."/>
            <person name="Song X."/>
            <person name="Zhang H."/>
            <person name="Dai N."/>
            <person name="Sheng W."/>
            <person name="Hou X."/>
            <person name="Wei L."/>
        </authorList>
    </citation>
    <scope>NUCLEOTIDE SEQUENCE</scope>
    <source>
        <strain evidence="3">3651</strain>
        <tissue evidence="3">Leaf</tissue>
    </source>
</reference>
<dbReference type="PANTHER" id="PTHR34568">
    <property type="entry name" value="RRM DOMAIN-CONTAINING PROTEIN"/>
    <property type="match status" value="1"/>
</dbReference>
<evidence type="ECO:0000256" key="1">
    <source>
        <dbReference type="SAM" id="MobiDB-lite"/>
    </source>
</evidence>
<accession>A0AAE1YTE6</accession>
<sequence length="420" mass="46956">MHAITGGCVGQAFALAGSNDSGEKKSRIRRSKEERKMMVESFINKYQKSNDGNFPSLNLTHKEVGGSFYTVREIVREIIQENRVLAPRKVFLEEHNHCGFLEQRPLESVSVEPQDDLSLSDELHIAAGMPFLGPDLRELHDERVVNGLSTDETGKESDRASHPVPQPKCDEFENEKIVNGCEGLKEDIESGKPFITNSVSIDHQDSNDEIAFQSSQKNYIVGSWKSADEQYLSTNDQMVDKTKESGQQIYTEPVDMEMLDREKDGVEDLEVLQRATFHMSTNFVVETFPLRPVSRTILDLDGDSSPLHEAPGTLERDKKARLNLQELSFENSKFPTTLSTGFPDVGNVKDLASRLSEKQKAERLMSEDSCTKSDKHGLILDRVNLETSEGATKISAAPASNPLLAFVKAFVSAFVKLWTE</sequence>
<name>A0AAE1YTE6_9LAMI</name>
<dbReference type="InterPro" id="IPR058942">
    <property type="entry name" value="AT3G52170-like"/>
</dbReference>
<dbReference type="EMBL" id="JACGWO010000002">
    <property type="protein sequence ID" value="KAK4435881.1"/>
    <property type="molecule type" value="Genomic_DNA"/>
</dbReference>
<dbReference type="Pfam" id="PF25896">
    <property type="entry name" value="HTH_AT3G52170"/>
    <property type="match status" value="1"/>
</dbReference>
<feature type="compositionally biased region" description="Basic and acidic residues" evidence="1">
    <location>
        <begin position="152"/>
        <end position="161"/>
    </location>
</feature>
<comment type="caution">
    <text evidence="3">The sequence shown here is derived from an EMBL/GenBank/DDBJ whole genome shotgun (WGS) entry which is preliminary data.</text>
</comment>
<reference evidence="3" key="2">
    <citation type="journal article" date="2024" name="Plant">
        <title>Genomic evolution and insights into agronomic trait innovations of Sesamum species.</title>
        <authorList>
            <person name="Miao H."/>
            <person name="Wang L."/>
            <person name="Qu L."/>
            <person name="Liu H."/>
            <person name="Sun Y."/>
            <person name="Le M."/>
            <person name="Wang Q."/>
            <person name="Wei S."/>
            <person name="Zheng Y."/>
            <person name="Lin W."/>
            <person name="Duan Y."/>
            <person name="Cao H."/>
            <person name="Xiong S."/>
            <person name="Wang X."/>
            <person name="Wei L."/>
            <person name="Li C."/>
            <person name="Ma Q."/>
            <person name="Ju M."/>
            <person name="Zhao R."/>
            <person name="Li G."/>
            <person name="Mu C."/>
            <person name="Tian Q."/>
            <person name="Mei H."/>
            <person name="Zhang T."/>
            <person name="Gao T."/>
            <person name="Zhang H."/>
        </authorList>
    </citation>
    <scope>NUCLEOTIDE SEQUENCE</scope>
    <source>
        <strain evidence="3">3651</strain>
    </source>
</reference>
<protein>
    <recommendedName>
        <fullName evidence="2">AT3G52170-like helix-turn-helix domain-containing protein</fullName>
    </recommendedName>
</protein>
<dbReference type="PANTHER" id="PTHR34568:SF1">
    <property type="entry name" value="DNA BINDING PROTEIN"/>
    <property type="match status" value="1"/>
</dbReference>
<proteinExistence type="predicted"/>
<keyword evidence="4" id="KW-1185">Reference proteome</keyword>
<evidence type="ECO:0000313" key="3">
    <source>
        <dbReference type="EMBL" id="KAK4435881.1"/>
    </source>
</evidence>
<feature type="region of interest" description="Disordered" evidence="1">
    <location>
        <begin position="149"/>
        <end position="168"/>
    </location>
</feature>